<dbReference type="FunFam" id="3.40.50.720:FF:000307">
    <property type="entry name" value="2-dehydropantoate 2-reductase"/>
    <property type="match status" value="1"/>
</dbReference>
<evidence type="ECO:0000256" key="1">
    <source>
        <dbReference type="ARBA" id="ARBA00002919"/>
    </source>
</evidence>
<evidence type="ECO:0000256" key="6">
    <source>
        <dbReference type="ARBA" id="ARBA00022655"/>
    </source>
</evidence>
<dbReference type="PANTHER" id="PTHR21708:SF45">
    <property type="entry name" value="2-DEHYDROPANTOATE 2-REDUCTASE"/>
    <property type="match status" value="1"/>
</dbReference>
<comment type="pathway">
    <text evidence="2">Cofactor biosynthesis; (R)-pantothenate biosynthesis; (R)-pantoate from 3-methyl-2-oxobutanoate: step 2/2.</text>
</comment>
<dbReference type="SUPFAM" id="SSF51735">
    <property type="entry name" value="NAD(P)-binding Rossmann-fold domains"/>
    <property type="match status" value="1"/>
</dbReference>
<comment type="function">
    <text evidence="1">Catalyzes the NADPH-dependent reduction of ketopantoate into pantoic acid.</text>
</comment>
<reference evidence="13 14" key="6">
    <citation type="journal article" date="2011" name="Appl. Environ. Microbiol.">
        <title>Involvement of the azorhizobial chromosome partition gene (parA) in the onset of bacteroid differentiation during Sesbania rostrata stem nodule development.</title>
        <authorList>
            <person name="Liu CT."/>
            <person name="Lee KB."/>
            <person name="Wang YS."/>
            <person name="Peng MH."/>
            <person name="Lee KT."/>
            <person name="Suzuki S."/>
            <person name="Suzuki T."/>
            <person name="Oyaizu H."/>
        </authorList>
    </citation>
    <scope>NUCLEOTIDE SEQUENCE [LARGE SCALE GENOMIC DNA]</scope>
    <source>
        <strain evidence="14">ATCC 43989 / DSM 5975 / JCM 20966 / LMG 6465 / NBRC 14845 / NCIMB 13405 / ORS 571</strain>
    </source>
</reference>
<dbReference type="STRING" id="438753.AZC_0464"/>
<evidence type="ECO:0000256" key="9">
    <source>
        <dbReference type="ARBA" id="ARBA00032024"/>
    </source>
</evidence>
<dbReference type="Proteomes" id="UP000000270">
    <property type="component" value="Chromosome"/>
</dbReference>
<reference evidence="13 14" key="3">
    <citation type="journal article" date="2008" name="BMC Genomics">
        <title>The genome of the versatile nitrogen fixer Azorhizobium caulinodans ORS571.</title>
        <authorList>
            <person name="Lee KB."/>
            <person name="Backer P.D."/>
            <person name="Aono T."/>
            <person name="Liu CT."/>
            <person name="Suzuki S."/>
            <person name="Suzuki T."/>
            <person name="Kaneko T."/>
            <person name="Yamada M."/>
            <person name="Tabata S."/>
            <person name="Kupfer D.M."/>
            <person name="Najar F.Z."/>
            <person name="Wiley G.B."/>
            <person name="Roe B."/>
            <person name="Binnewies T.T."/>
            <person name="Ussery D.W."/>
            <person name="D'Haeze W."/>
            <person name="Herder J.D."/>
            <person name="Gevers D."/>
            <person name="Vereecke D."/>
            <person name="Holsters M."/>
            <person name="Oyaizu H."/>
        </authorList>
    </citation>
    <scope>NUCLEOTIDE SEQUENCE [LARGE SCALE GENOMIC DNA]</scope>
    <source>
        <strain evidence="14">ATCC 43989 / DSM 5975 / JCM 20966 / LMG 6465 / NBRC 14845 / NCIMB 13405 / ORS 571</strain>
    </source>
</reference>
<reference evidence="14" key="2">
    <citation type="submission" date="2007-04" db="EMBL/GenBank/DDBJ databases">
        <title>Complete genome sequence of the nitrogen-fixing bacterium Azorhizobium caulinodans ORS571.</title>
        <authorList>
            <person name="Lee K.B."/>
            <person name="Backer P.D."/>
            <person name="Aono T."/>
            <person name="Liu C.T."/>
            <person name="Suzuki S."/>
            <person name="Suzuki T."/>
            <person name="Kaneko T."/>
            <person name="Yamada M."/>
            <person name="Tabata S."/>
            <person name="Kupfer D.M."/>
            <person name="Najar F.Z."/>
            <person name="Wiley G.B."/>
            <person name="Roe B."/>
            <person name="Binnewies T."/>
            <person name="Ussery D."/>
            <person name="Vereecke D."/>
            <person name="Gevers D."/>
            <person name="Holsters M."/>
            <person name="Oyaizu H."/>
        </authorList>
    </citation>
    <scope>NUCLEOTIDE SEQUENCE [LARGE SCALE GENOMIC DNA]</scope>
    <source>
        <strain evidence="14">ATCC 43989 / DSM 5975 / JCM 20966 / LMG 6465 / NBRC 14845 / NCIMB 13405 / ORS 571</strain>
    </source>
</reference>
<sequence>MKVCIYGAGAIGGYLGVQLANAGAEVSLVARGAHLEAMRQNGVKLLINGEERVARVNASDDPAELGPQDYVFISLKAHSVPGVVERMRPLLGNDTSVVTAVNGVPYWYFYKHGGPLEGRTLESIDPGGKQWDVLRPERAIGCIVYPATEVVEPGVIQHIYGDKFPIGEPSGERTERIQRLSDLMNSAGLRAPVVDHIRDEMWLKLWGNLCFNPISALTNATLEVIAADPDTRSVAKAMMLEAQEIATRLGVSFRVDVERRINGAGAVGAHKTSMLQDLERGRPMEIDPLVTVVQEMGRMVDVPTPTLDVVLALVRQRAATAGIGDHLSTPPLTAADLRAADLHASTGKMAARH</sequence>
<dbReference type="SUPFAM" id="SSF48179">
    <property type="entry name" value="6-phosphogluconate dehydrogenase C-terminal domain-like"/>
    <property type="match status" value="1"/>
</dbReference>
<keyword evidence="14" id="KW-1185">Reference proteome</keyword>
<evidence type="ECO:0000256" key="8">
    <source>
        <dbReference type="ARBA" id="ARBA00023002"/>
    </source>
</evidence>
<organism evidence="13 14">
    <name type="scientific">Azorhizobium caulinodans (strain ATCC 43989 / DSM 5975 / JCM 20966 / LMG 6465 / NBRC 14845 / NCIMB 13405 / ORS 571)</name>
    <dbReference type="NCBI Taxonomy" id="438753"/>
    <lineage>
        <taxon>Bacteria</taxon>
        <taxon>Pseudomonadati</taxon>
        <taxon>Pseudomonadota</taxon>
        <taxon>Alphaproteobacteria</taxon>
        <taxon>Hyphomicrobiales</taxon>
        <taxon>Xanthobacteraceae</taxon>
        <taxon>Azorhizobium</taxon>
    </lineage>
</organism>
<dbReference type="KEGG" id="azc:AZC_0464"/>
<dbReference type="PANTHER" id="PTHR21708">
    <property type="entry name" value="PROBABLE 2-DEHYDROPANTOATE 2-REDUCTASE"/>
    <property type="match status" value="1"/>
</dbReference>
<dbReference type="Gene3D" id="3.40.50.720">
    <property type="entry name" value="NAD(P)-binding Rossmann-like Domain"/>
    <property type="match status" value="1"/>
</dbReference>
<dbReference type="GO" id="GO:0008677">
    <property type="term" value="F:2-dehydropantoate 2-reductase activity"/>
    <property type="evidence" value="ECO:0007669"/>
    <property type="project" value="UniProtKB-EC"/>
</dbReference>
<dbReference type="InterPro" id="IPR051402">
    <property type="entry name" value="KPR-Related"/>
</dbReference>
<evidence type="ECO:0000256" key="10">
    <source>
        <dbReference type="ARBA" id="ARBA00048793"/>
    </source>
</evidence>
<dbReference type="GO" id="GO:0005737">
    <property type="term" value="C:cytoplasm"/>
    <property type="evidence" value="ECO:0007669"/>
    <property type="project" value="TreeGrafter"/>
</dbReference>
<evidence type="ECO:0000256" key="4">
    <source>
        <dbReference type="ARBA" id="ARBA00013014"/>
    </source>
</evidence>
<dbReference type="InterPro" id="IPR013328">
    <property type="entry name" value="6PGD_dom2"/>
</dbReference>
<dbReference type="EC" id="1.1.1.169" evidence="4"/>
<name>A8IM13_AZOC5</name>
<evidence type="ECO:0000259" key="12">
    <source>
        <dbReference type="Pfam" id="PF08546"/>
    </source>
</evidence>
<dbReference type="InterPro" id="IPR008927">
    <property type="entry name" value="6-PGluconate_DH-like_C_sf"/>
</dbReference>
<dbReference type="InterPro" id="IPR013332">
    <property type="entry name" value="KPR_N"/>
</dbReference>
<dbReference type="RefSeq" id="WP_012168995.1">
    <property type="nucleotide sequence ID" value="NC_009937.1"/>
</dbReference>
<dbReference type="NCBIfam" id="NF005089">
    <property type="entry name" value="PRK06522.1-4"/>
    <property type="match status" value="1"/>
</dbReference>
<dbReference type="FunFam" id="1.10.1040.10:FF:000017">
    <property type="entry name" value="2-dehydropantoate 2-reductase"/>
    <property type="match status" value="1"/>
</dbReference>
<dbReference type="InterPro" id="IPR036291">
    <property type="entry name" value="NAD(P)-bd_dom_sf"/>
</dbReference>
<dbReference type="UniPathway" id="UPA00028">
    <property type="reaction ID" value="UER00004"/>
</dbReference>
<dbReference type="InterPro" id="IPR013752">
    <property type="entry name" value="KPA_reductase"/>
</dbReference>
<feature type="domain" description="Ketopantoate reductase N-terminal" evidence="11">
    <location>
        <begin position="3"/>
        <end position="104"/>
    </location>
</feature>
<gene>
    <name evidence="13" type="ordered locus">AZC_0464</name>
</gene>
<dbReference type="EMBL" id="AP009384">
    <property type="protein sequence ID" value="BAF86462.1"/>
    <property type="molecule type" value="Genomic_DNA"/>
</dbReference>
<reference evidence="13 14" key="1">
    <citation type="journal article" date="2007" name="Appl. Environ. Microbiol.">
        <title>Rhizobial factors required for stem nodule maturation and maintenance in Sesbania rostrata-Azorhizobium caulinodans ORS571 symbiosis.</title>
        <authorList>
            <person name="Suzuki S."/>
            <person name="Aono T."/>
            <person name="Lee KB."/>
            <person name="Suzuki T."/>
            <person name="Liu CT."/>
            <person name="Miwa H."/>
            <person name="Wakao S."/>
            <person name="Iki T."/>
            <person name="Oyaizu H."/>
        </authorList>
    </citation>
    <scope>NUCLEOTIDE SEQUENCE [LARGE SCALE GENOMIC DNA]</scope>
    <source>
        <strain evidence="14">ATCC 43989 / DSM 5975 / JCM 20966 / LMG 6465 / NBRC 14845 / NCIMB 13405 / ORS 571</strain>
    </source>
</reference>
<evidence type="ECO:0000256" key="3">
    <source>
        <dbReference type="ARBA" id="ARBA00007870"/>
    </source>
</evidence>
<reference evidence="13 14" key="5">
    <citation type="journal article" date="2010" name="Appl. Environ. Microbiol.">
        <title>phrR-like gene praR of Azorhizobium caulinodans ORS571 is essential for symbiosis with Sesbania rostrata and is involved in expression of reb genes.</title>
        <authorList>
            <person name="Akiba N."/>
            <person name="Aono T."/>
            <person name="Toyazaki H."/>
            <person name="Sato S."/>
            <person name="Oyaizu H."/>
        </authorList>
    </citation>
    <scope>NUCLEOTIDE SEQUENCE [LARGE SCALE GENOMIC DNA]</scope>
    <source>
        <strain evidence="14">ATCC 43989 / DSM 5975 / JCM 20966 / LMG 6465 / NBRC 14845 / NCIMB 13405 / ORS 571</strain>
    </source>
</reference>
<keyword evidence="7" id="KW-0521">NADP</keyword>
<dbReference type="AlphaFoldDB" id="A8IM13"/>
<feature type="domain" description="Ketopantoate reductase C-terminal" evidence="12">
    <location>
        <begin position="197"/>
        <end position="317"/>
    </location>
</feature>
<evidence type="ECO:0000256" key="7">
    <source>
        <dbReference type="ARBA" id="ARBA00022857"/>
    </source>
</evidence>
<evidence type="ECO:0000256" key="2">
    <source>
        <dbReference type="ARBA" id="ARBA00004994"/>
    </source>
</evidence>
<dbReference type="HOGENOM" id="CLU_031468_6_1_5"/>
<dbReference type="Pfam" id="PF08546">
    <property type="entry name" value="ApbA_C"/>
    <property type="match status" value="1"/>
</dbReference>
<evidence type="ECO:0000259" key="11">
    <source>
        <dbReference type="Pfam" id="PF02558"/>
    </source>
</evidence>
<dbReference type="Pfam" id="PF02558">
    <property type="entry name" value="ApbA"/>
    <property type="match status" value="1"/>
</dbReference>
<evidence type="ECO:0000313" key="13">
    <source>
        <dbReference type="EMBL" id="BAF86462.1"/>
    </source>
</evidence>
<dbReference type="GO" id="GO:0015940">
    <property type="term" value="P:pantothenate biosynthetic process"/>
    <property type="evidence" value="ECO:0007669"/>
    <property type="project" value="UniProtKB-UniPathway"/>
</dbReference>
<evidence type="ECO:0000256" key="5">
    <source>
        <dbReference type="ARBA" id="ARBA00019465"/>
    </source>
</evidence>
<accession>A8IM13</accession>
<keyword evidence="8" id="KW-0560">Oxidoreductase</keyword>
<comment type="similarity">
    <text evidence="3">Belongs to the ketopantoate reductase family.</text>
</comment>
<dbReference type="eggNOG" id="COG1893">
    <property type="taxonomic scope" value="Bacteria"/>
</dbReference>
<reference evidence="13 14" key="4">
    <citation type="journal article" date="2009" name="Appl. Environ. Microbiol.">
        <title>Comparative genome-wide transcriptional profiling of Azorhizobium caulinodans ORS571 grown under free-living and symbiotic conditions.</title>
        <authorList>
            <person name="Tsukada S."/>
            <person name="Aono T."/>
            <person name="Akiba N."/>
            <person name="Lee KB."/>
            <person name="Liu CT."/>
            <person name="Toyazaki H."/>
            <person name="Oyaizu H."/>
        </authorList>
    </citation>
    <scope>NUCLEOTIDE SEQUENCE [LARGE SCALE GENOMIC DNA]</scope>
    <source>
        <strain evidence="14">ATCC 43989 / DSM 5975 / JCM 20966 / LMG 6465 / NBRC 14845 / NCIMB 13405 / ORS 571</strain>
    </source>
</reference>
<keyword evidence="6" id="KW-0566">Pantothenate biosynthesis</keyword>
<dbReference type="Gene3D" id="1.10.1040.10">
    <property type="entry name" value="N-(1-d-carboxylethyl)-l-norvaline Dehydrogenase, domain 2"/>
    <property type="match status" value="1"/>
</dbReference>
<evidence type="ECO:0000313" key="14">
    <source>
        <dbReference type="Proteomes" id="UP000000270"/>
    </source>
</evidence>
<protein>
    <recommendedName>
        <fullName evidence="5">2-dehydropantoate 2-reductase</fullName>
        <ecNumber evidence="4">1.1.1.169</ecNumber>
    </recommendedName>
    <alternativeName>
        <fullName evidence="9">Ketopantoate reductase</fullName>
    </alternativeName>
</protein>
<proteinExistence type="inferred from homology"/>
<comment type="catalytic activity">
    <reaction evidence="10">
        <text>(R)-pantoate + NADP(+) = 2-dehydropantoate + NADPH + H(+)</text>
        <dbReference type="Rhea" id="RHEA:16233"/>
        <dbReference type="ChEBI" id="CHEBI:11561"/>
        <dbReference type="ChEBI" id="CHEBI:15378"/>
        <dbReference type="ChEBI" id="CHEBI:15980"/>
        <dbReference type="ChEBI" id="CHEBI:57783"/>
        <dbReference type="ChEBI" id="CHEBI:58349"/>
        <dbReference type="EC" id="1.1.1.169"/>
    </reaction>
</comment>